<keyword evidence="1" id="KW-0812">Transmembrane</keyword>
<dbReference type="RefSeq" id="WP_027411564.1">
    <property type="nucleotide sequence ID" value="NZ_BMWS01000006.1"/>
</dbReference>
<comment type="caution">
    <text evidence="2">The sequence shown here is derived from an EMBL/GenBank/DDBJ whole genome shotgun (WGS) entry which is preliminary data.</text>
</comment>
<organism evidence="2 3">
    <name type="scientific">Aquimarina muelleri</name>
    <dbReference type="NCBI Taxonomy" id="279356"/>
    <lineage>
        <taxon>Bacteria</taxon>
        <taxon>Pseudomonadati</taxon>
        <taxon>Bacteroidota</taxon>
        <taxon>Flavobacteriia</taxon>
        <taxon>Flavobacteriales</taxon>
        <taxon>Flavobacteriaceae</taxon>
        <taxon>Aquimarina</taxon>
    </lineage>
</organism>
<dbReference type="EMBL" id="BMWS01000006">
    <property type="protein sequence ID" value="GGX12550.1"/>
    <property type="molecule type" value="Genomic_DNA"/>
</dbReference>
<sequence length="111" mass="12811">MDWYLKTLKNYTGFSGRARRKEYWMFFLFNMIIMYGLIILGGILDIGLLATLGGLYALVVLIPSIAVAVRRMHDVDKDWWYMLIPFYNIILAFTEGTKGDNQYGSDPKAND</sequence>
<dbReference type="PANTHER" id="PTHR34980:SF2">
    <property type="entry name" value="INNER MEMBRANE PROTEIN YHAH-RELATED"/>
    <property type="match status" value="1"/>
</dbReference>
<keyword evidence="3" id="KW-1185">Reference proteome</keyword>
<keyword evidence="1" id="KW-0472">Membrane</keyword>
<gene>
    <name evidence="2" type="ORF">GCM10007384_12940</name>
</gene>
<name>A0A918JWA4_9FLAO</name>
<dbReference type="Pfam" id="PF05656">
    <property type="entry name" value="DUF805"/>
    <property type="match status" value="1"/>
</dbReference>
<evidence type="ECO:0008006" key="4">
    <source>
        <dbReference type="Google" id="ProtNLM"/>
    </source>
</evidence>
<keyword evidence="1" id="KW-1133">Transmembrane helix</keyword>
<proteinExistence type="predicted"/>
<dbReference type="GO" id="GO:0005886">
    <property type="term" value="C:plasma membrane"/>
    <property type="evidence" value="ECO:0007669"/>
    <property type="project" value="TreeGrafter"/>
</dbReference>
<protein>
    <recommendedName>
        <fullName evidence="4">DUF805 domain-containing protein</fullName>
    </recommendedName>
</protein>
<dbReference type="AlphaFoldDB" id="A0A918JWA4"/>
<reference evidence="2 3" key="1">
    <citation type="journal article" date="2014" name="Int. J. Syst. Evol. Microbiol.">
        <title>Complete genome sequence of Corynebacterium casei LMG S-19264T (=DSM 44701T), isolated from a smear-ripened cheese.</title>
        <authorList>
            <consortium name="US DOE Joint Genome Institute (JGI-PGF)"/>
            <person name="Walter F."/>
            <person name="Albersmeier A."/>
            <person name="Kalinowski J."/>
            <person name="Ruckert C."/>
        </authorList>
    </citation>
    <scope>NUCLEOTIDE SEQUENCE [LARGE SCALE GENOMIC DNA]</scope>
    <source>
        <strain evidence="2 3">KCTC 12285</strain>
    </source>
</reference>
<dbReference type="InterPro" id="IPR008523">
    <property type="entry name" value="DUF805"/>
</dbReference>
<accession>A0A918JWA4</accession>
<dbReference type="Proteomes" id="UP000601108">
    <property type="component" value="Unassembled WGS sequence"/>
</dbReference>
<evidence type="ECO:0000313" key="3">
    <source>
        <dbReference type="Proteomes" id="UP000601108"/>
    </source>
</evidence>
<evidence type="ECO:0000256" key="1">
    <source>
        <dbReference type="SAM" id="Phobius"/>
    </source>
</evidence>
<feature type="transmembrane region" description="Helical" evidence="1">
    <location>
        <begin position="23"/>
        <end position="43"/>
    </location>
</feature>
<evidence type="ECO:0000313" key="2">
    <source>
        <dbReference type="EMBL" id="GGX12550.1"/>
    </source>
</evidence>
<dbReference type="PANTHER" id="PTHR34980">
    <property type="entry name" value="INNER MEMBRANE PROTEIN-RELATED-RELATED"/>
    <property type="match status" value="1"/>
</dbReference>
<feature type="transmembrane region" description="Helical" evidence="1">
    <location>
        <begin position="49"/>
        <end position="69"/>
    </location>
</feature>